<name>A0A1Z1MB66_9FLOR</name>
<evidence type="ECO:0000256" key="1">
    <source>
        <dbReference type="ARBA" id="ARBA00004496"/>
    </source>
</evidence>
<keyword evidence="6 11" id="KW-0547">Nucleotide-binding</keyword>
<organism evidence="14">
    <name type="scientific">Vertebrata thuyoides</name>
    <dbReference type="NCBI Taxonomy" id="2006970"/>
    <lineage>
        <taxon>Eukaryota</taxon>
        <taxon>Rhodophyta</taxon>
        <taxon>Florideophyceae</taxon>
        <taxon>Rhodymeniophycidae</taxon>
        <taxon>Ceramiales</taxon>
        <taxon>Rhodomelaceae</taxon>
        <taxon>Polysiphonioideae</taxon>
        <taxon>Vertebrata</taxon>
    </lineage>
</organism>
<keyword evidence="5 11" id="KW-0436">Ligase</keyword>
<dbReference type="Gene3D" id="3.40.50.800">
    <property type="entry name" value="Anticodon-binding domain"/>
    <property type="match status" value="1"/>
</dbReference>
<geneLocation type="chloroplast" evidence="14"/>
<dbReference type="RefSeq" id="YP_009394648.1">
    <property type="nucleotide sequence ID" value="NC_035273.1"/>
</dbReference>
<dbReference type="CDD" id="cd00773">
    <property type="entry name" value="HisRS-like_core"/>
    <property type="match status" value="1"/>
</dbReference>
<dbReference type="GO" id="GO:0006427">
    <property type="term" value="P:histidyl-tRNA aminoacylation"/>
    <property type="evidence" value="ECO:0007669"/>
    <property type="project" value="UniProtKB-UniRule"/>
</dbReference>
<dbReference type="GO" id="GO:0005524">
    <property type="term" value="F:ATP binding"/>
    <property type="evidence" value="ECO:0007669"/>
    <property type="project" value="UniProtKB-UniRule"/>
</dbReference>
<dbReference type="InterPro" id="IPR004154">
    <property type="entry name" value="Anticodon-bd"/>
</dbReference>
<dbReference type="PIRSF" id="PIRSF001549">
    <property type="entry name" value="His-tRNA_synth"/>
    <property type="match status" value="1"/>
</dbReference>
<evidence type="ECO:0000256" key="12">
    <source>
        <dbReference type="PIRSR" id="PIRSR001549-1"/>
    </source>
</evidence>
<dbReference type="InterPro" id="IPR036621">
    <property type="entry name" value="Anticodon-bd_dom_sf"/>
</dbReference>
<dbReference type="GO" id="GO:0009507">
    <property type="term" value="C:chloroplast"/>
    <property type="evidence" value="ECO:0007669"/>
    <property type="project" value="UniProtKB-SubCell"/>
</dbReference>
<keyword evidence="9 11" id="KW-0030">Aminoacyl-tRNA synthetase</keyword>
<dbReference type="GO" id="GO:0004821">
    <property type="term" value="F:histidine-tRNA ligase activity"/>
    <property type="evidence" value="ECO:0007669"/>
    <property type="project" value="UniProtKB-UniRule"/>
</dbReference>
<feature type="binding site" evidence="12">
    <location>
        <position position="256"/>
    </location>
    <ligand>
        <name>L-histidine</name>
        <dbReference type="ChEBI" id="CHEBI:57595"/>
    </ligand>
</feature>
<accession>A0A1Z1MB66</accession>
<comment type="catalytic activity">
    <reaction evidence="10 11">
        <text>tRNA(His) + L-histidine + ATP = L-histidyl-tRNA(His) + AMP + diphosphate + H(+)</text>
        <dbReference type="Rhea" id="RHEA:17313"/>
        <dbReference type="Rhea" id="RHEA-COMP:9665"/>
        <dbReference type="Rhea" id="RHEA-COMP:9689"/>
        <dbReference type="ChEBI" id="CHEBI:15378"/>
        <dbReference type="ChEBI" id="CHEBI:30616"/>
        <dbReference type="ChEBI" id="CHEBI:33019"/>
        <dbReference type="ChEBI" id="CHEBI:57595"/>
        <dbReference type="ChEBI" id="CHEBI:78442"/>
        <dbReference type="ChEBI" id="CHEBI:78527"/>
        <dbReference type="ChEBI" id="CHEBI:456215"/>
        <dbReference type="EC" id="6.1.1.21"/>
    </reaction>
</comment>
<dbReference type="AlphaFoldDB" id="A0A1Z1MB66"/>
<evidence type="ECO:0000259" key="13">
    <source>
        <dbReference type="PROSITE" id="PS50862"/>
    </source>
</evidence>
<proteinExistence type="inferred from homology"/>
<dbReference type="InterPro" id="IPR015807">
    <property type="entry name" value="His-tRNA-ligase"/>
</dbReference>
<dbReference type="Pfam" id="PF13393">
    <property type="entry name" value="tRNA-synt_His"/>
    <property type="match status" value="1"/>
</dbReference>
<comment type="subcellular location">
    <subcellularLocation>
        <location evidence="1">Cytoplasm</location>
    </subcellularLocation>
    <subcellularLocation>
        <location evidence="11">Plastid</location>
        <location evidence="11">Chloroplast</location>
    </subcellularLocation>
</comment>
<evidence type="ECO:0000256" key="3">
    <source>
        <dbReference type="ARBA" id="ARBA00011738"/>
    </source>
</evidence>
<gene>
    <name evidence="14" type="primary">syh</name>
    <name evidence="11" type="synonym">hisS</name>
</gene>
<feature type="binding site" evidence="12">
    <location>
        <begin position="79"/>
        <end position="81"/>
    </location>
    <ligand>
        <name>L-histidine</name>
        <dbReference type="ChEBI" id="CHEBI:57595"/>
    </ligand>
</feature>
<evidence type="ECO:0000313" key="14">
    <source>
        <dbReference type="EMBL" id="ARW63210.1"/>
    </source>
</evidence>
<feature type="binding site" evidence="12">
    <location>
        <position position="128"/>
    </location>
    <ligand>
        <name>L-histidine</name>
        <dbReference type="ChEBI" id="CHEBI:57595"/>
    </ligand>
</feature>
<feature type="binding site" evidence="12">
    <location>
        <position position="110"/>
    </location>
    <ligand>
        <name>L-histidine</name>
        <dbReference type="ChEBI" id="CHEBI:57595"/>
    </ligand>
</feature>
<evidence type="ECO:0000256" key="11">
    <source>
        <dbReference type="HAMAP-Rule" id="MF_00127"/>
    </source>
</evidence>
<dbReference type="PANTHER" id="PTHR43707">
    <property type="entry name" value="HISTIDYL-TRNA SYNTHETASE"/>
    <property type="match status" value="1"/>
</dbReference>
<keyword evidence="14" id="KW-0934">Plastid</keyword>
<feature type="domain" description="Aminoacyl-transfer RNA synthetases class-II family profile" evidence="13">
    <location>
        <begin position="1"/>
        <end position="313"/>
    </location>
</feature>
<comment type="similarity">
    <text evidence="2 11">Belongs to the class-II aminoacyl-tRNA synthetase family.</text>
</comment>
<evidence type="ECO:0000256" key="10">
    <source>
        <dbReference type="ARBA" id="ARBA00047639"/>
    </source>
</evidence>
<evidence type="ECO:0000256" key="4">
    <source>
        <dbReference type="ARBA" id="ARBA00022490"/>
    </source>
</evidence>
<feature type="binding site" evidence="12">
    <location>
        <position position="124"/>
    </location>
    <ligand>
        <name>L-histidine</name>
        <dbReference type="ChEBI" id="CHEBI:57595"/>
    </ligand>
</feature>
<reference evidence="14" key="1">
    <citation type="journal article" date="2017" name="J. Phycol.">
        <title>Analysis of chloroplast genomes and a supermatrix inform reclassification of the Rhodomelaceae (Rhodophyta).</title>
        <authorList>
            <person name="Diaz-Tapia P."/>
            <person name="Maggs C.A."/>
            <person name="West J.A."/>
            <person name="Verbruggen H."/>
        </authorList>
    </citation>
    <scope>NUCLEOTIDE SEQUENCE</scope>
    <source>
        <strain evidence="14">PD546</strain>
    </source>
</reference>
<sequence>MQPLRGTKDILPSETEIWQHVYDTARQLLSIYNYKEVRTPIIESTDLFEKCIGNFTDIVNKEMYTFNDQSNRSITLRPEGTSSIARAVISNKLSLNNQMNRLWYAGPMFRYERPQKGRQRQFHQLGIECIGSAKPVADTEVIQLADKILTKLQCKEECNLELNSIGNIEERKLYTEQLIKYLKKYEEELDKDSQRRINTNPLRILDSKIYRTQEILNNGPILKNYLSLESLKHFEQVCKSLDYLNIKYTLNSYLVRGLDYYNYTAFEIKTKSYSHQNTLCGGGRYDNLIEQLGGPKTPAVGWAIGLERLMILIKQKLNTEIINKTIYIATENLYDINVIWDVINILEKYCLKFELDITDTTTRKKIKKASKLGVKICMILRNNEISNKQIIIKWLDTGKQQIVNFSNLDQYTDYLKTIF</sequence>
<keyword evidence="7 11" id="KW-0067">ATP-binding</keyword>
<keyword evidence="4" id="KW-0963">Cytoplasm</keyword>
<evidence type="ECO:0000256" key="6">
    <source>
        <dbReference type="ARBA" id="ARBA00022741"/>
    </source>
</evidence>
<dbReference type="InterPro" id="IPR006195">
    <property type="entry name" value="aa-tRNA-synth_II"/>
</dbReference>
<evidence type="ECO:0000256" key="8">
    <source>
        <dbReference type="ARBA" id="ARBA00022917"/>
    </source>
</evidence>
<dbReference type="InterPro" id="IPR045864">
    <property type="entry name" value="aa-tRNA-synth_II/BPL/LPL"/>
</dbReference>
<protein>
    <recommendedName>
        <fullName evidence="11">Histidine--tRNA ligase, chloroplastic</fullName>
        <ecNumber evidence="11">6.1.1.21</ecNumber>
    </recommendedName>
    <alternativeName>
        <fullName evidence="11">Histidyl-tRNA synthetase</fullName>
        <shortName evidence="11">HisRS</shortName>
    </alternativeName>
</protein>
<dbReference type="NCBIfam" id="TIGR00442">
    <property type="entry name" value="hisS"/>
    <property type="match status" value="1"/>
</dbReference>
<dbReference type="InterPro" id="IPR041715">
    <property type="entry name" value="HisRS-like_core"/>
</dbReference>
<dbReference type="EC" id="6.1.1.21" evidence="11"/>
<dbReference type="SUPFAM" id="SSF52954">
    <property type="entry name" value="Class II aaRS ABD-related"/>
    <property type="match status" value="1"/>
</dbReference>
<dbReference type="HAMAP" id="MF_00127">
    <property type="entry name" value="His_tRNA_synth"/>
    <property type="match status" value="1"/>
</dbReference>
<evidence type="ECO:0000256" key="9">
    <source>
        <dbReference type="ARBA" id="ARBA00023146"/>
    </source>
</evidence>
<dbReference type="EMBL" id="MF101426">
    <property type="protein sequence ID" value="ARW63210.1"/>
    <property type="molecule type" value="Genomic_DNA"/>
</dbReference>
<dbReference type="SUPFAM" id="SSF55681">
    <property type="entry name" value="Class II aaRS and biotin synthetases"/>
    <property type="match status" value="1"/>
</dbReference>
<dbReference type="Gene3D" id="3.30.930.10">
    <property type="entry name" value="Bira Bifunctional Protein, Domain 2"/>
    <property type="match status" value="1"/>
</dbReference>
<dbReference type="GeneID" id="33356541"/>
<dbReference type="FunFam" id="3.30.930.10:FF:000005">
    <property type="entry name" value="Histidine--tRNA ligase"/>
    <property type="match status" value="1"/>
</dbReference>
<dbReference type="Pfam" id="PF03129">
    <property type="entry name" value="HGTP_anticodon"/>
    <property type="match status" value="1"/>
</dbReference>
<feature type="binding site" evidence="12">
    <location>
        <begin position="260"/>
        <end position="261"/>
    </location>
    <ligand>
        <name>L-histidine</name>
        <dbReference type="ChEBI" id="CHEBI:57595"/>
    </ligand>
</feature>
<keyword evidence="8 11" id="KW-0648">Protein biosynthesis</keyword>
<dbReference type="InterPro" id="IPR004516">
    <property type="entry name" value="HisRS/HisZ"/>
</dbReference>
<dbReference type="PANTHER" id="PTHR43707:SF1">
    <property type="entry name" value="HISTIDINE--TRNA LIGASE, MITOCHONDRIAL-RELATED"/>
    <property type="match status" value="1"/>
</dbReference>
<evidence type="ECO:0000256" key="7">
    <source>
        <dbReference type="ARBA" id="ARBA00022840"/>
    </source>
</evidence>
<comment type="subunit">
    <text evidence="3">Homodimer.</text>
</comment>
<keyword evidence="14" id="KW-0150">Chloroplast</keyword>
<evidence type="ECO:0000256" key="5">
    <source>
        <dbReference type="ARBA" id="ARBA00022598"/>
    </source>
</evidence>
<dbReference type="PROSITE" id="PS50862">
    <property type="entry name" value="AA_TRNA_LIGASE_II"/>
    <property type="match status" value="1"/>
</dbReference>
<evidence type="ECO:0000256" key="2">
    <source>
        <dbReference type="ARBA" id="ARBA00008226"/>
    </source>
</evidence>